<evidence type="ECO:0000313" key="9">
    <source>
        <dbReference type="EMBL" id="KAJ3048488.1"/>
    </source>
</evidence>
<proteinExistence type="predicted"/>
<keyword evidence="6" id="KW-0067">ATP-binding</keyword>
<dbReference type="CDD" id="cd14019">
    <property type="entry name" value="STKc_Cdc7"/>
    <property type="match status" value="1"/>
</dbReference>
<dbReference type="SMART" id="SM00220">
    <property type="entry name" value="S_TKc"/>
    <property type="match status" value="1"/>
</dbReference>
<dbReference type="InterPro" id="IPR000719">
    <property type="entry name" value="Prot_kinase_dom"/>
</dbReference>
<feature type="compositionally biased region" description="Basic and acidic residues" evidence="7">
    <location>
        <begin position="1"/>
        <end position="10"/>
    </location>
</feature>
<dbReference type="EC" id="2.7.11.1" evidence="1"/>
<sequence length="451" mass="51110">MKTSPSEKENNNQSSSPSSQNITEIPAIPIIRLTTPNDRKRKRTPQSIPRSATKRTKRSSDDPDLVQETRRQIFEDFGENVEAALVEEMLDFYDDFPDLIEEYRLVNKIGEGTFSSVYKAVDINHNAYDNEAWDRTGLSHVGSSGRKNQHFVAIKRIYVTSSPSRIHNELNILHRLSGHPNIIPIITARRRNDQVIAILPYFEHDDFRTYYRHMTILQIRQYMRSLLSALAHVHAEKIIHRDVKPSNFLYDPELGTGVLVDFGLAQDEPPALKKDAGKPPVGTKGINLEKAGKGGGKRIGYVVNDPRPSARANRAGTRGFRAPEVLFKVSHQTCSIDVWSAGVILLSLFSGQFPFFQSTDDGEALLEIACMFGKEAMQRVASRFKRTFETNIPDVGEQRSFEDICRKLYPRKAGEVPRAGWDLLRRLMALEPEERIGAKEAMKHEFFEGMG</sequence>
<feature type="domain" description="Protein kinase" evidence="8">
    <location>
        <begin position="103"/>
        <end position="447"/>
    </location>
</feature>
<name>A0AAD5X0F4_9FUNG</name>
<dbReference type="PROSITE" id="PS00108">
    <property type="entry name" value="PROTEIN_KINASE_ST"/>
    <property type="match status" value="1"/>
</dbReference>
<dbReference type="GO" id="GO:0004674">
    <property type="term" value="F:protein serine/threonine kinase activity"/>
    <property type="evidence" value="ECO:0007669"/>
    <property type="project" value="UniProtKB-KW"/>
</dbReference>
<dbReference type="PANTHER" id="PTHR44167">
    <property type="entry name" value="OVARIAN-SPECIFIC SERINE/THREONINE-PROTEIN KINASE LOK-RELATED"/>
    <property type="match status" value="1"/>
</dbReference>
<evidence type="ECO:0000256" key="2">
    <source>
        <dbReference type="ARBA" id="ARBA00022527"/>
    </source>
</evidence>
<comment type="caution">
    <text evidence="9">The sequence shown here is derived from an EMBL/GenBank/DDBJ whole genome shotgun (WGS) entry which is preliminary data.</text>
</comment>
<evidence type="ECO:0000256" key="3">
    <source>
        <dbReference type="ARBA" id="ARBA00022679"/>
    </source>
</evidence>
<organism evidence="9 10">
    <name type="scientific">Rhizophlyctis rosea</name>
    <dbReference type="NCBI Taxonomy" id="64517"/>
    <lineage>
        <taxon>Eukaryota</taxon>
        <taxon>Fungi</taxon>
        <taxon>Fungi incertae sedis</taxon>
        <taxon>Chytridiomycota</taxon>
        <taxon>Chytridiomycota incertae sedis</taxon>
        <taxon>Chytridiomycetes</taxon>
        <taxon>Rhizophlyctidales</taxon>
        <taxon>Rhizophlyctidaceae</taxon>
        <taxon>Rhizophlyctis</taxon>
    </lineage>
</organism>
<dbReference type="GO" id="GO:0044773">
    <property type="term" value="P:mitotic DNA damage checkpoint signaling"/>
    <property type="evidence" value="ECO:0007669"/>
    <property type="project" value="TreeGrafter"/>
</dbReference>
<gene>
    <name evidence="9" type="ORF">HK097_010487</name>
</gene>
<dbReference type="SUPFAM" id="SSF56112">
    <property type="entry name" value="Protein kinase-like (PK-like)"/>
    <property type="match status" value="1"/>
</dbReference>
<dbReference type="PROSITE" id="PS50011">
    <property type="entry name" value="PROTEIN_KINASE_DOM"/>
    <property type="match status" value="1"/>
</dbReference>
<feature type="compositionally biased region" description="Low complexity" evidence="7">
    <location>
        <begin position="11"/>
        <end position="21"/>
    </location>
</feature>
<dbReference type="PANTHER" id="PTHR44167:SF23">
    <property type="entry name" value="CDC7 KINASE, ISOFORM A-RELATED"/>
    <property type="match status" value="1"/>
</dbReference>
<evidence type="ECO:0000259" key="8">
    <source>
        <dbReference type="PROSITE" id="PS50011"/>
    </source>
</evidence>
<dbReference type="GO" id="GO:0005524">
    <property type="term" value="F:ATP binding"/>
    <property type="evidence" value="ECO:0007669"/>
    <property type="project" value="UniProtKB-KW"/>
</dbReference>
<keyword evidence="10" id="KW-1185">Reference proteome</keyword>
<dbReference type="Pfam" id="PF00069">
    <property type="entry name" value="Pkinase"/>
    <property type="match status" value="2"/>
</dbReference>
<dbReference type="Gene3D" id="1.10.510.10">
    <property type="entry name" value="Transferase(Phosphotransferase) domain 1"/>
    <property type="match status" value="1"/>
</dbReference>
<evidence type="ECO:0000256" key="5">
    <source>
        <dbReference type="ARBA" id="ARBA00022777"/>
    </source>
</evidence>
<evidence type="ECO:0000256" key="6">
    <source>
        <dbReference type="ARBA" id="ARBA00022840"/>
    </source>
</evidence>
<accession>A0AAD5X0F4</accession>
<keyword evidence="4" id="KW-0547">Nucleotide-binding</keyword>
<dbReference type="Proteomes" id="UP001212841">
    <property type="component" value="Unassembled WGS sequence"/>
</dbReference>
<dbReference type="Gene3D" id="3.30.200.20">
    <property type="entry name" value="Phosphorylase Kinase, domain 1"/>
    <property type="match status" value="1"/>
</dbReference>
<protein>
    <recommendedName>
        <fullName evidence="1">non-specific serine/threonine protein kinase</fullName>
        <ecNumber evidence="1">2.7.11.1</ecNumber>
    </recommendedName>
</protein>
<keyword evidence="5" id="KW-0418">Kinase</keyword>
<keyword evidence="3" id="KW-0808">Transferase</keyword>
<evidence type="ECO:0000256" key="4">
    <source>
        <dbReference type="ARBA" id="ARBA00022741"/>
    </source>
</evidence>
<keyword evidence="2" id="KW-0723">Serine/threonine-protein kinase</keyword>
<dbReference type="InterPro" id="IPR011009">
    <property type="entry name" value="Kinase-like_dom_sf"/>
</dbReference>
<evidence type="ECO:0000313" key="10">
    <source>
        <dbReference type="Proteomes" id="UP001212841"/>
    </source>
</evidence>
<dbReference type="AlphaFoldDB" id="A0AAD5X0F4"/>
<dbReference type="InterPro" id="IPR008271">
    <property type="entry name" value="Ser/Thr_kinase_AS"/>
</dbReference>
<dbReference type="GO" id="GO:0005634">
    <property type="term" value="C:nucleus"/>
    <property type="evidence" value="ECO:0007669"/>
    <property type="project" value="TreeGrafter"/>
</dbReference>
<feature type="region of interest" description="Disordered" evidence="7">
    <location>
        <begin position="1"/>
        <end position="66"/>
    </location>
</feature>
<dbReference type="EMBL" id="JADGJD010000782">
    <property type="protein sequence ID" value="KAJ3048488.1"/>
    <property type="molecule type" value="Genomic_DNA"/>
</dbReference>
<evidence type="ECO:0000256" key="1">
    <source>
        <dbReference type="ARBA" id="ARBA00012513"/>
    </source>
</evidence>
<evidence type="ECO:0000256" key="7">
    <source>
        <dbReference type="SAM" id="MobiDB-lite"/>
    </source>
</evidence>
<reference evidence="9" key="1">
    <citation type="submission" date="2020-05" db="EMBL/GenBank/DDBJ databases">
        <title>Phylogenomic resolution of chytrid fungi.</title>
        <authorList>
            <person name="Stajich J.E."/>
            <person name="Amses K."/>
            <person name="Simmons R."/>
            <person name="Seto K."/>
            <person name="Myers J."/>
            <person name="Bonds A."/>
            <person name="Quandt C.A."/>
            <person name="Barry K."/>
            <person name="Liu P."/>
            <person name="Grigoriev I."/>
            <person name="Longcore J.E."/>
            <person name="James T.Y."/>
        </authorList>
    </citation>
    <scope>NUCLEOTIDE SEQUENCE</scope>
    <source>
        <strain evidence="9">JEL0318</strain>
    </source>
</reference>